<name>A0A6G5A0N5_RHIMP</name>
<dbReference type="EMBL" id="GIKN01002299">
    <property type="protein sequence ID" value="NIE44572.1"/>
    <property type="molecule type" value="Transcribed_RNA"/>
</dbReference>
<organism evidence="1">
    <name type="scientific">Rhipicephalus microplus</name>
    <name type="common">Cattle tick</name>
    <name type="synonym">Boophilus microplus</name>
    <dbReference type="NCBI Taxonomy" id="6941"/>
    <lineage>
        <taxon>Eukaryota</taxon>
        <taxon>Metazoa</taxon>
        <taxon>Ecdysozoa</taxon>
        <taxon>Arthropoda</taxon>
        <taxon>Chelicerata</taxon>
        <taxon>Arachnida</taxon>
        <taxon>Acari</taxon>
        <taxon>Parasitiformes</taxon>
        <taxon>Ixodida</taxon>
        <taxon>Ixodoidea</taxon>
        <taxon>Ixodidae</taxon>
        <taxon>Rhipicephalinae</taxon>
        <taxon>Rhipicephalus</taxon>
        <taxon>Boophilus</taxon>
    </lineage>
</organism>
<evidence type="ECO:0000313" key="1">
    <source>
        <dbReference type="EMBL" id="NIE44572.1"/>
    </source>
</evidence>
<dbReference type="AlphaFoldDB" id="A0A6G5A0N5"/>
<dbReference type="PROSITE" id="PS51257">
    <property type="entry name" value="PROKAR_LIPOPROTEIN"/>
    <property type="match status" value="1"/>
</dbReference>
<accession>A0A6G5A0N5</accession>
<proteinExistence type="predicted"/>
<sequence>MSSSMKFSWLIPSVSSSCTTTTILLDGALVSRRSGPVFLFSSPLFGSHNYDHMKHVEATTWLLLIHRTSALRYCNQSWHMKRGKNVVKSCCII</sequence>
<reference evidence="1" key="1">
    <citation type="submission" date="2020-03" db="EMBL/GenBank/DDBJ databases">
        <title>A transcriptome and proteome of the tick Rhipicephalus microplus shaped by the genetic composition of its hosts and developmental stage.</title>
        <authorList>
            <person name="Garcia G.R."/>
            <person name="Ribeiro J.M.C."/>
            <person name="Maruyama S.R."/>
            <person name="Gardinasse L.G."/>
            <person name="Nelson K."/>
            <person name="Ferreira B.R."/>
            <person name="Andrade T.G."/>
            <person name="Santos I.K.F.M."/>
        </authorList>
    </citation>
    <scope>NUCLEOTIDE SEQUENCE</scope>
    <source>
        <strain evidence="1">NSGR</strain>
        <tissue evidence="1">Salivary glands</tissue>
    </source>
</reference>
<protein>
    <submittedName>
        <fullName evidence="1">Putative secreted protein</fullName>
    </submittedName>
</protein>